<dbReference type="PANTHER" id="PTHR20903">
    <property type="entry name" value="PREFOLDIN SUBUNIT 1-RELATED"/>
    <property type="match status" value="1"/>
</dbReference>
<comment type="caution">
    <text evidence="4">The sequence shown here is derived from an EMBL/GenBank/DDBJ whole genome shotgun (WGS) entry which is preliminary data.</text>
</comment>
<dbReference type="Pfam" id="PF01920">
    <property type="entry name" value="Prefoldin_2"/>
    <property type="match status" value="1"/>
</dbReference>
<accession>A0A0W0EBU1</accession>
<dbReference type="GO" id="GO:0007010">
    <property type="term" value="P:cytoskeleton organization"/>
    <property type="evidence" value="ECO:0007669"/>
    <property type="project" value="EnsemblFungi"/>
</dbReference>
<dbReference type="GO" id="GO:0005737">
    <property type="term" value="C:cytoplasm"/>
    <property type="evidence" value="ECO:0007669"/>
    <property type="project" value="TreeGrafter"/>
</dbReference>
<sequence length="108" mass="12377">MSTQAQEMATTLRMNKGQLEIVEQQLSQLERQQKFAQATAKELESYPTETVWRSCGRAFVLQDKDSYIKDLGTDEKTLEEQAKALRIKKNYLDVSIEKTVAGLKSMMK</sequence>
<dbReference type="VEuPathDB" id="FungiDB:GVI51_G07359"/>
<dbReference type="GO" id="GO:0032968">
    <property type="term" value="P:positive regulation of transcription elongation by RNA polymerase II"/>
    <property type="evidence" value="ECO:0007669"/>
    <property type="project" value="EnsemblFungi"/>
</dbReference>
<keyword evidence="2" id="KW-0143">Chaperone</keyword>
<dbReference type="VEuPathDB" id="FungiDB:GW608_G07227"/>
<evidence type="ECO:0000256" key="1">
    <source>
        <dbReference type="ARBA" id="ARBA00008045"/>
    </source>
</evidence>
<evidence type="ECO:0000256" key="3">
    <source>
        <dbReference type="SAM" id="Coils"/>
    </source>
</evidence>
<comment type="similarity">
    <text evidence="1">Belongs to the prefoldin subunit beta family.</text>
</comment>
<protein>
    <submittedName>
        <fullName evidence="4">Prefoldin subunit 1</fullName>
    </submittedName>
</protein>
<keyword evidence="3" id="KW-0175">Coiled coil</keyword>
<dbReference type="PANTHER" id="PTHR20903:SF0">
    <property type="entry name" value="PREFOLDIN SUBUNIT 1"/>
    <property type="match status" value="1"/>
</dbReference>
<dbReference type="InterPro" id="IPR002777">
    <property type="entry name" value="PFD_beta-like"/>
</dbReference>
<dbReference type="Proteomes" id="UP000054886">
    <property type="component" value="Unassembled WGS sequence"/>
</dbReference>
<dbReference type="GO" id="GO:0016272">
    <property type="term" value="C:prefoldin complex"/>
    <property type="evidence" value="ECO:0007669"/>
    <property type="project" value="EnsemblFungi"/>
</dbReference>
<dbReference type="PhylomeDB" id="A0A0W0EBU1"/>
<dbReference type="InterPro" id="IPR009053">
    <property type="entry name" value="Prefoldin"/>
</dbReference>
<dbReference type="VEuPathDB" id="FungiDB:GWK60_G07227"/>
<dbReference type="EMBL" id="LLZZ01000108">
    <property type="protein sequence ID" value="KTB07153.1"/>
    <property type="molecule type" value="Genomic_DNA"/>
</dbReference>
<dbReference type="AlphaFoldDB" id="A0A0W0EBU1"/>
<feature type="coiled-coil region" evidence="3">
    <location>
        <begin position="12"/>
        <end position="88"/>
    </location>
</feature>
<dbReference type="Gene3D" id="1.10.287.370">
    <property type="match status" value="1"/>
</dbReference>
<evidence type="ECO:0000313" key="5">
    <source>
        <dbReference type="Proteomes" id="UP000054886"/>
    </source>
</evidence>
<name>A0A0W0EBU1_CANGB</name>
<dbReference type="SUPFAM" id="SSF46579">
    <property type="entry name" value="Prefoldin"/>
    <property type="match status" value="1"/>
</dbReference>
<evidence type="ECO:0000256" key="2">
    <source>
        <dbReference type="ARBA" id="ARBA00023186"/>
    </source>
</evidence>
<dbReference type="VEuPathDB" id="FungiDB:B1J91_G07529g"/>
<dbReference type="GO" id="GO:0051082">
    <property type="term" value="F:unfolded protein binding"/>
    <property type="evidence" value="ECO:0007669"/>
    <property type="project" value="EnsemblFungi"/>
</dbReference>
<dbReference type="VEuPathDB" id="FungiDB:CAGL0G07529g"/>
<dbReference type="GO" id="GO:0044183">
    <property type="term" value="F:protein folding chaperone"/>
    <property type="evidence" value="ECO:0007669"/>
    <property type="project" value="TreeGrafter"/>
</dbReference>
<reference evidence="4 5" key="1">
    <citation type="submission" date="2015-10" db="EMBL/GenBank/DDBJ databases">
        <title>Draft genomes sequences of Candida glabrata isolates 1A, 1B, 2A, 2B, 3A and 3B.</title>
        <authorList>
            <person name="Haavelsrud O.E."/>
            <person name="Gaustad P."/>
        </authorList>
    </citation>
    <scope>NUCLEOTIDE SEQUENCE [LARGE SCALE GENOMIC DNA]</scope>
    <source>
        <strain evidence="4">910700640</strain>
    </source>
</reference>
<gene>
    <name evidence="4" type="ORF">AO440_001793</name>
</gene>
<organism evidence="4 5">
    <name type="scientific">Candida glabrata</name>
    <name type="common">Yeast</name>
    <name type="synonym">Torulopsis glabrata</name>
    <dbReference type="NCBI Taxonomy" id="5478"/>
    <lineage>
        <taxon>Eukaryota</taxon>
        <taxon>Fungi</taxon>
        <taxon>Dikarya</taxon>
        <taxon>Ascomycota</taxon>
        <taxon>Saccharomycotina</taxon>
        <taxon>Saccharomycetes</taxon>
        <taxon>Saccharomycetales</taxon>
        <taxon>Saccharomycetaceae</taxon>
        <taxon>Nakaseomyces</taxon>
    </lineage>
</organism>
<evidence type="ECO:0000313" key="4">
    <source>
        <dbReference type="EMBL" id="KTB07153.1"/>
    </source>
</evidence>
<dbReference type="OrthoDB" id="2015447at2759"/>
<proteinExistence type="inferred from homology"/>